<organism evidence="3 4">
    <name type="scientific">Candidatus Roizmanbacteria bacterium RIFOXYD1_FULL_38_12</name>
    <dbReference type="NCBI Taxonomy" id="1802093"/>
    <lineage>
        <taxon>Bacteria</taxon>
        <taxon>Candidatus Roizmaniibacteriota</taxon>
    </lineage>
</organism>
<gene>
    <name evidence="3" type="ORF">A3K52_02485</name>
</gene>
<dbReference type="Proteomes" id="UP000177050">
    <property type="component" value="Unassembled WGS sequence"/>
</dbReference>
<dbReference type="Gene3D" id="3.40.1440.10">
    <property type="entry name" value="GIY-YIG endonuclease"/>
    <property type="match status" value="1"/>
</dbReference>
<dbReference type="PANTHER" id="PTHR34477:SF1">
    <property type="entry name" value="UPF0213 PROTEIN YHBQ"/>
    <property type="match status" value="1"/>
</dbReference>
<evidence type="ECO:0000313" key="4">
    <source>
        <dbReference type="Proteomes" id="UP000177050"/>
    </source>
</evidence>
<dbReference type="PROSITE" id="PS50164">
    <property type="entry name" value="GIY_YIG"/>
    <property type="match status" value="1"/>
</dbReference>
<dbReference type="InterPro" id="IPR000305">
    <property type="entry name" value="GIY-YIG_endonuc"/>
</dbReference>
<protein>
    <recommendedName>
        <fullName evidence="2">GIY-YIG domain-containing protein</fullName>
    </recommendedName>
</protein>
<evidence type="ECO:0000313" key="3">
    <source>
        <dbReference type="EMBL" id="OGK73631.1"/>
    </source>
</evidence>
<name>A0A1F7L0K1_9BACT</name>
<dbReference type="Pfam" id="PF01541">
    <property type="entry name" value="GIY-YIG"/>
    <property type="match status" value="1"/>
</dbReference>
<dbReference type="CDD" id="cd10456">
    <property type="entry name" value="GIY-YIG_UPF0213"/>
    <property type="match status" value="1"/>
</dbReference>
<comment type="similarity">
    <text evidence="1">Belongs to the UPF0213 family.</text>
</comment>
<proteinExistence type="inferred from homology"/>
<dbReference type="PANTHER" id="PTHR34477">
    <property type="entry name" value="UPF0213 PROTEIN YHBQ"/>
    <property type="match status" value="1"/>
</dbReference>
<sequence>MKQNDWFLYIVRCRDKSLYTGITTDIERRIKEHNLKKGAKSLKSKIPVILVFSELYNTHSEAAKREAEIKGWNRKKKLELILNADEDRGLPL</sequence>
<feature type="domain" description="GIY-YIG" evidence="2">
    <location>
        <begin position="4"/>
        <end position="80"/>
    </location>
</feature>
<dbReference type="AlphaFoldDB" id="A0A1F7L0K1"/>
<evidence type="ECO:0000256" key="1">
    <source>
        <dbReference type="ARBA" id="ARBA00007435"/>
    </source>
</evidence>
<accession>A0A1F7L0K1</accession>
<comment type="caution">
    <text evidence="3">The sequence shown here is derived from an EMBL/GenBank/DDBJ whole genome shotgun (WGS) entry which is preliminary data.</text>
</comment>
<dbReference type="SUPFAM" id="SSF82771">
    <property type="entry name" value="GIY-YIG endonuclease"/>
    <property type="match status" value="1"/>
</dbReference>
<reference evidence="3 4" key="1">
    <citation type="journal article" date="2016" name="Nat. Commun.">
        <title>Thousands of microbial genomes shed light on interconnected biogeochemical processes in an aquifer system.</title>
        <authorList>
            <person name="Anantharaman K."/>
            <person name="Brown C.T."/>
            <person name="Hug L.A."/>
            <person name="Sharon I."/>
            <person name="Castelle C.J."/>
            <person name="Probst A.J."/>
            <person name="Thomas B.C."/>
            <person name="Singh A."/>
            <person name="Wilkins M.J."/>
            <person name="Karaoz U."/>
            <person name="Brodie E.L."/>
            <person name="Williams K.H."/>
            <person name="Hubbard S.S."/>
            <person name="Banfield J.F."/>
        </authorList>
    </citation>
    <scope>NUCLEOTIDE SEQUENCE [LARGE SCALE GENOMIC DNA]</scope>
</reference>
<dbReference type="InterPro" id="IPR050190">
    <property type="entry name" value="UPF0213_domain"/>
</dbReference>
<dbReference type="InterPro" id="IPR035901">
    <property type="entry name" value="GIY-YIG_endonuc_sf"/>
</dbReference>
<evidence type="ECO:0000259" key="2">
    <source>
        <dbReference type="PROSITE" id="PS50164"/>
    </source>
</evidence>
<dbReference type="EMBL" id="MGBR01000001">
    <property type="protein sequence ID" value="OGK73631.1"/>
    <property type="molecule type" value="Genomic_DNA"/>
</dbReference>
<dbReference type="SMART" id="SM00465">
    <property type="entry name" value="GIYc"/>
    <property type="match status" value="1"/>
</dbReference>